<dbReference type="Proteomes" id="UP000805704">
    <property type="component" value="Chromosome 23"/>
</dbReference>
<reference evidence="1" key="1">
    <citation type="submission" date="2020-04" db="EMBL/GenBank/DDBJ databases">
        <title>A chromosome-scale assembly and high-density genetic map of the yellow drum (Nibea albiflora) genome.</title>
        <authorList>
            <person name="Xu D."/>
            <person name="Zhang W."/>
            <person name="Chen R."/>
            <person name="Tan P."/>
            <person name="Wang L."/>
            <person name="Song H."/>
            <person name="Tian L."/>
            <person name="Zhu Q."/>
            <person name="Wang B."/>
        </authorList>
    </citation>
    <scope>NUCLEOTIDE SEQUENCE</scope>
    <source>
        <strain evidence="1">ZJHYS-2018</strain>
    </source>
</reference>
<protein>
    <submittedName>
        <fullName evidence="1">Coagulation factor XI</fullName>
    </submittedName>
</protein>
<evidence type="ECO:0000313" key="1">
    <source>
        <dbReference type="EMBL" id="KAG8005096.1"/>
    </source>
</evidence>
<organism evidence="1 2">
    <name type="scientific">Nibea albiflora</name>
    <name type="common">Yellow drum</name>
    <name type="synonym">Corvina albiflora</name>
    <dbReference type="NCBI Taxonomy" id="240163"/>
    <lineage>
        <taxon>Eukaryota</taxon>
        <taxon>Metazoa</taxon>
        <taxon>Chordata</taxon>
        <taxon>Craniata</taxon>
        <taxon>Vertebrata</taxon>
        <taxon>Euteleostomi</taxon>
        <taxon>Actinopterygii</taxon>
        <taxon>Neopterygii</taxon>
        <taxon>Teleostei</taxon>
        <taxon>Neoteleostei</taxon>
        <taxon>Acanthomorphata</taxon>
        <taxon>Eupercaria</taxon>
        <taxon>Sciaenidae</taxon>
        <taxon>Nibea</taxon>
    </lineage>
</organism>
<evidence type="ECO:0000313" key="2">
    <source>
        <dbReference type="Proteomes" id="UP000805704"/>
    </source>
</evidence>
<sequence length="290" mass="32826">QISLSARRFLCVIKSSASGQPSAQKALLGHTSGFSLKPCLPDPLPCLPQVYHDVNFPGADFRSLFTADYEECQRACTSDPACHFFTFLKPTFPTSNIRYKCHLKYRFSTPGITRRGSITSGFSHRVHTTRNYNTACEGKLFPNTDIAMHSINVQPAASPEHCQALCSAHPLCTSFTYISIDQQHLILCPSLLTEWLKKTYKGIDFPHNDIRNFAEDNFETCQRTCTEDPNCQYFSYVANTPPARYSMPYDPEGFYNNTLLQTHTSYPVQITLFVQTENCAKFRLRVITIS</sequence>
<feature type="non-terminal residue" evidence="1">
    <location>
        <position position="1"/>
    </location>
</feature>
<comment type="caution">
    <text evidence="1">The sequence shown here is derived from an EMBL/GenBank/DDBJ whole genome shotgun (WGS) entry which is preliminary data.</text>
</comment>
<accession>A0ACB7EST0</accession>
<name>A0ACB7EST0_NIBAL</name>
<gene>
    <name evidence="1" type="primary">F11.2</name>
    <name evidence="1" type="ORF">GBF38_010995</name>
</gene>
<dbReference type="EMBL" id="CM024811">
    <property type="protein sequence ID" value="KAG8005096.1"/>
    <property type="molecule type" value="Genomic_DNA"/>
</dbReference>
<proteinExistence type="predicted"/>
<keyword evidence="2" id="KW-1185">Reference proteome</keyword>